<dbReference type="Gene3D" id="2.170.270.10">
    <property type="entry name" value="SET domain"/>
    <property type="match status" value="1"/>
</dbReference>
<evidence type="ECO:0000313" key="6">
    <source>
        <dbReference type="Proteomes" id="UP000601223"/>
    </source>
</evidence>
<dbReference type="EMBL" id="BONF01000010">
    <property type="protein sequence ID" value="GIF80652.1"/>
    <property type="molecule type" value="Genomic_DNA"/>
</dbReference>
<dbReference type="SMART" id="SM00317">
    <property type="entry name" value="SET"/>
    <property type="match status" value="1"/>
</dbReference>
<keyword evidence="2" id="KW-0949">S-adenosyl-L-methionine</keyword>
<name>A0A8J3NGV2_9ACTN</name>
<dbReference type="PANTHER" id="PTHR12350:SF19">
    <property type="entry name" value="SET DOMAIN-CONTAINING PROTEIN"/>
    <property type="match status" value="1"/>
</dbReference>
<dbReference type="AlphaFoldDB" id="A0A8J3NGV2"/>
<evidence type="ECO:0000256" key="1">
    <source>
        <dbReference type="ARBA" id="ARBA00022679"/>
    </source>
</evidence>
<accession>A0A8J3NGV2</accession>
<protein>
    <recommendedName>
        <fullName evidence="7">SET domain-containing protein-lysine N-methyltransferase</fullName>
    </recommendedName>
</protein>
<evidence type="ECO:0000256" key="2">
    <source>
        <dbReference type="ARBA" id="ARBA00022691"/>
    </source>
</evidence>
<dbReference type="InterPro" id="IPR003616">
    <property type="entry name" value="Post-SET_dom"/>
</dbReference>
<evidence type="ECO:0000259" key="4">
    <source>
        <dbReference type="PROSITE" id="PS50868"/>
    </source>
</evidence>
<keyword evidence="6" id="KW-1185">Reference proteome</keyword>
<reference evidence="5 6" key="1">
    <citation type="submission" date="2021-01" db="EMBL/GenBank/DDBJ databases">
        <title>Whole genome shotgun sequence of Catellatospora bangladeshensis NBRC 107357.</title>
        <authorList>
            <person name="Komaki H."/>
            <person name="Tamura T."/>
        </authorList>
    </citation>
    <scope>NUCLEOTIDE SEQUENCE [LARGE SCALE GENOMIC DNA]</scope>
    <source>
        <strain evidence="5 6">NBRC 107357</strain>
    </source>
</reference>
<dbReference type="PROSITE" id="PS50280">
    <property type="entry name" value="SET"/>
    <property type="match status" value="1"/>
</dbReference>
<dbReference type="Proteomes" id="UP000601223">
    <property type="component" value="Unassembled WGS sequence"/>
</dbReference>
<dbReference type="InterPro" id="IPR053201">
    <property type="entry name" value="Flavunoidine_N-MTase"/>
</dbReference>
<keyword evidence="1" id="KW-0808">Transferase</keyword>
<organism evidence="5 6">
    <name type="scientific">Catellatospora bangladeshensis</name>
    <dbReference type="NCBI Taxonomy" id="310355"/>
    <lineage>
        <taxon>Bacteria</taxon>
        <taxon>Bacillati</taxon>
        <taxon>Actinomycetota</taxon>
        <taxon>Actinomycetes</taxon>
        <taxon>Micromonosporales</taxon>
        <taxon>Micromonosporaceae</taxon>
        <taxon>Catellatospora</taxon>
    </lineage>
</organism>
<evidence type="ECO:0008006" key="7">
    <source>
        <dbReference type="Google" id="ProtNLM"/>
    </source>
</evidence>
<dbReference type="PROSITE" id="PS50868">
    <property type="entry name" value="POST_SET"/>
    <property type="match status" value="1"/>
</dbReference>
<dbReference type="InterPro" id="IPR046341">
    <property type="entry name" value="SET_dom_sf"/>
</dbReference>
<dbReference type="InterPro" id="IPR001214">
    <property type="entry name" value="SET_dom"/>
</dbReference>
<dbReference type="GO" id="GO:0016740">
    <property type="term" value="F:transferase activity"/>
    <property type="evidence" value="ECO:0007669"/>
    <property type="project" value="UniProtKB-KW"/>
</dbReference>
<dbReference type="Pfam" id="PF00856">
    <property type="entry name" value="SET"/>
    <property type="match status" value="1"/>
</dbReference>
<evidence type="ECO:0000259" key="3">
    <source>
        <dbReference type="PROSITE" id="PS50280"/>
    </source>
</evidence>
<feature type="domain" description="Post-SET" evidence="4">
    <location>
        <begin position="131"/>
        <end position="147"/>
    </location>
</feature>
<dbReference type="SUPFAM" id="SSF82199">
    <property type="entry name" value="SET domain"/>
    <property type="match status" value="1"/>
</dbReference>
<evidence type="ECO:0000313" key="5">
    <source>
        <dbReference type="EMBL" id="GIF80652.1"/>
    </source>
</evidence>
<gene>
    <name evidence="5" type="ORF">Cba03nite_20010</name>
</gene>
<dbReference type="PANTHER" id="PTHR12350">
    <property type="entry name" value="HISTONE-LYSINE N-METHYLTRANSFERASE-RELATED"/>
    <property type="match status" value="1"/>
</dbReference>
<feature type="domain" description="SET" evidence="3">
    <location>
        <begin position="15"/>
        <end position="123"/>
    </location>
</feature>
<comment type="caution">
    <text evidence="5">The sequence shown here is derived from an EMBL/GenBank/DDBJ whole genome shotgun (WGS) entry which is preliminary data.</text>
</comment>
<sequence length="175" mass="19369">MKPVTEPARDCWLHPDVEVRESAIAGRGLFARLFLPAGTVVSRLGGHLVDGATLRDLFAEAAREHRYVDTITVGDDLHLVLPPRRPNGYGNHGCDPNLWWIDAYTLTARRDIAPGEEITNDYATSTAAADFTMTCACGADLCRGTVTGADWLRPELRERYGEHWIPLLRDRIAAS</sequence>
<proteinExistence type="predicted"/>